<dbReference type="RefSeq" id="WP_145891261.1">
    <property type="nucleotide sequence ID" value="NZ_CP032703.1"/>
</dbReference>
<evidence type="ECO:0000256" key="1">
    <source>
        <dbReference type="SAM" id="SignalP"/>
    </source>
</evidence>
<feature type="chain" id="PRO_5021972360" description="DUF2846 domain-containing protein" evidence="1">
    <location>
        <begin position="24"/>
        <end position="156"/>
    </location>
</feature>
<accession>A0A518XIK6</accession>
<evidence type="ECO:0000313" key="2">
    <source>
        <dbReference type="EMBL" id="QDY44030.1"/>
    </source>
</evidence>
<dbReference type="KEGG" id="pdis:D8B20_19120"/>
<name>A0A518XIK6_9GAMM</name>
<dbReference type="OrthoDB" id="6505269at2"/>
<keyword evidence="1" id="KW-0732">Signal</keyword>
<dbReference type="AlphaFoldDB" id="A0A518XIK6"/>
<evidence type="ECO:0008006" key="4">
    <source>
        <dbReference type="Google" id="ProtNLM"/>
    </source>
</evidence>
<dbReference type="PROSITE" id="PS51257">
    <property type="entry name" value="PROKAR_LIPOPROTEIN"/>
    <property type="match status" value="1"/>
</dbReference>
<protein>
    <recommendedName>
        <fullName evidence="4">DUF2846 domain-containing protein</fullName>
    </recommendedName>
</protein>
<keyword evidence="3" id="KW-1185">Reference proteome</keyword>
<feature type="signal peptide" evidence="1">
    <location>
        <begin position="1"/>
        <end position="23"/>
    </location>
</feature>
<organism evidence="2 3">
    <name type="scientific">Candidatus Pantoea soli</name>
    <dbReference type="NCBI Taxonomy" id="3098669"/>
    <lineage>
        <taxon>Bacteria</taxon>
        <taxon>Pseudomonadati</taxon>
        <taxon>Pseudomonadota</taxon>
        <taxon>Gammaproteobacteria</taxon>
        <taxon>Enterobacterales</taxon>
        <taxon>Erwiniaceae</taxon>
        <taxon>Pantoea</taxon>
    </lineage>
</organism>
<gene>
    <name evidence="2" type="ORF">D8B20_19120</name>
</gene>
<geneLocation type="plasmid" evidence="2 3">
    <name>unnamed1</name>
</geneLocation>
<sequence>MSSRFTLATLAAALLLSGCARHAASDSSASAASETPAATAAAAPIDNQNSDSPFASGPTVINVSHLVTRTDDGSTVYVTVDGQEAGLLQKGENKTLRVPAGKHQVGGYVQTLFGFGKVTIPSVAITTDTSAPKNVVYSVTRQKPQFSESAAAPNNS</sequence>
<keyword evidence="2" id="KW-0614">Plasmid</keyword>
<reference evidence="2 3" key="1">
    <citation type="submission" date="2018-10" db="EMBL/GenBank/DDBJ databases">
        <title>Genome Sequencing of Pantoea dispersa DSM 32899.</title>
        <authorList>
            <person name="Nawrath M."/>
            <person name="Ottenheim C."/>
            <person name="Wilm A."/>
            <person name="Zimmermann W."/>
            <person name="Wu J.C."/>
        </authorList>
    </citation>
    <scope>NUCLEOTIDE SEQUENCE [LARGE SCALE GENOMIC DNA]</scope>
    <source>
        <strain evidence="2 3">DSM 32899</strain>
        <plasmid evidence="2 3">unnamed1</plasmid>
    </source>
</reference>
<dbReference type="EMBL" id="CP032703">
    <property type="protein sequence ID" value="QDY44030.1"/>
    <property type="molecule type" value="Genomic_DNA"/>
</dbReference>
<evidence type="ECO:0000313" key="3">
    <source>
        <dbReference type="Proteomes" id="UP000319411"/>
    </source>
</evidence>
<proteinExistence type="predicted"/>
<dbReference type="Proteomes" id="UP000319411">
    <property type="component" value="Plasmid unnamed1"/>
</dbReference>